<keyword evidence="1" id="KW-0812">Transmembrane</keyword>
<evidence type="ECO:0000313" key="2">
    <source>
        <dbReference type="EMBL" id="RKQ95159.1"/>
    </source>
</evidence>
<reference evidence="2 3" key="1">
    <citation type="submission" date="2018-10" db="EMBL/GenBank/DDBJ databases">
        <title>Genomic Encyclopedia of Type Strains, Phase IV (KMG-IV): sequencing the most valuable type-strain genomes for metagenomic binning, comparative biology and taxonomic classification.</title>
        <authorList>
            <person name="Goeker M."/>
        </authorList>
    </citation>
    <scope>NUCLEOTIDE SEQUENCE [LARGE SCALE GENOMIC DNA]</scope>
    <source>
        <strain evidence="2 3">DSM 4734</strain>
    </source>
</reference>
<keyword evidence="1" id="KW-1133">Transmembrane helix</keyword>
<keyword evidence="1" id="KW-0472">Membrane</keyword>
<dbReference type="EMBL" id="RBIM01000007">
    <property type="protein sequence ID" value="RKQ95159.1"/>
    <property type="molecule type" value="Genomic_DNA"/>
</dbReference>
<dbReference type="AlphaFoldDB" id="A0A495D312"/>
<sequence length="36" mass="3843">MMRTRSGSGWISVVIIAGVAVGFALAWIRAGSPYNF</sequence>
<organism evidence="2 3">
    <name type="scientific">Maricaulis maris</name>
    <dbReference type="NCBI Taxonomy" id="74318"/>
    <lineage>
        <taxon>Bacteria</taxon>
        <taxon>Pseudomonadati</taxon>
        <taxon>Pseudomonadota</taxon>
        <taxon>Alphaproteobacteria</taxon>
        <taxon>Maricaulales</taxon>
        <taxon>Maricaulaceae</taxon>
        <taxon>Maricaulis</taxon>
    </lineage>
</organism>
<gene>
    <name evidence="2" type="ORF">C7435_2846</name>
</gene>
<name>A0A495D312_9PROT</name>
<protein>
    <submittedName>
        <fullName evidence="2">Uncharacterized protein</fullName>
    </submittedName>
</protein>
<accession>A0A495D312</accession>
<comment type="caution">
    <text evidence="2">The sequence shown here is derived from an EMBL/GenBank/DDBJ whole genome shotgun (WGS) entry which is preliminary data.</text>
</comment>
<feature type="transmembrane region" description="Helical" evidence="1">
    <location>
        <begin position="7"/>
        <end position="28"/>
    </location>
</feature>
<evidence type="ECO:0000256" key="1">
    <source>
        <dbReference type="SAM" id="Phobius"/>
    </source>
</evidence>
<dbReference type="Proteomes" id="UP000273675">
    <property type="component" value="Unassembled WGS sequence"/>
</dbReference>
<evidence type="ECO:0000313" key="3">
    <source>
        <dbReference type="Proteomes" id="UP000273675"/>
    </source>
</evidence>
<proteinExistence type="predicted"/>